<reference evidence="13 14" key="1">
    <citation type="submission" date="2024-01" db="EMBL/GenBank/DDBJ databases">
        <title>Genome mining of biosynthetic gene clusters to explore secondary metabolites of Streptomyces sp.</title>
        <authorList>
            <person name="Baig A."/>
            <person name="Ajitkumar Shintre N."/>
            <person name="Kumar H."/>
            <person name="Anbarasu A."/>
            <person name="Ramaiah S."/>
        </authorList>
    </citation>
    <scope>NUCLEOTIDE SEQUENCE [LARGE SCALE GENOMIC DNA]</scope>
    <source>
        <strain evidence="13 14">A01</strain>
    </source>
</reference>
<keyword evidence="8" id="KW-0902">Two-component regulatory system</keyword>
<evidence type="ECO:0000256" key="9">
    <source>
        <dbReference type="SAM" id="MobiDB-lite"/>
    </source>
</evidence>
<evidence type="ECO:0000256" key="7">
    <source>
        <dbReference type="ARBA" id="ARBA00022840"/>
    </source>
</evidence>
<dbReference type="EC" id="2.7.13.3" evidence="2"/>
<dbReference type="GO" id="GO:0016301">
    <property type="term" value="F:kinase activity"/>
    <property type="evidence" value="ECO:0007669"/>
    <property type="project" value="UniProtKB-KW"/>
</dbReference>
<feature type="transmembrane region" description="Helical" evidence="10">
    <location>
        <begin position="102"/>
        <end position="121"/>
    </location>
</feature>
<dbReference type="PANTHER" id="PTHR24421:SF10">
    <property type="entry name" value="NITRATE_NITRITE SENSOR PROTEIN NARQ"/>
    <property type="match status" value="1"/>
</dbReference>
<keyword evidence="6 13" id="KW-0418">Kinase</keyword>
<keyword evidence="10" id="KW-0812">Transmembrane</keyword>
<dbReference type="InterPro" id="IPR011712">
    <property type="entry name" value="Sig_transdc_His_kin_sub3_dim/P"/>
</dbReference>
<evidence type="ECO:0000256" key="2">
    <source>
        <dbReference type="ARBA" id="ARBA00012438"/>
    </source>
</evidence>
<protein>
    <recommendedName>
        <fullName evidence="2">histidine kinase</fullName>
        <ecNumber evidence="2">2.7.13.3</ecNumber>
    </recommendedName>
</protein>
<evidence type="ECO:0000256" key="1">
    <source>
        <dbReference type="ARBA" id="ARBA00000085"/>
    </source>
</evidence>
<keyword evidence="7" id="KW-0067">ATP-binding</keyword>
<dbReference type="RefSeq" id="WP_376737353.1">
    <property type="nucleotide sequence ID" value="NZ_JAYMRS010000004.1"/>
</dbReference>
<dbReference type="Pfam" id="PF02518">
    <property type="entry name" value="HATPase_c"/>
    <property type="match status" value="1"/>
</dbReference>
<dbReference type="PANTHER" id="PTHR24421">
    <property type="entry name" value="NITRATE/NITRITE SENSOR PROTEIN NARX-RELATED"/>
    <property type="match status" value="1"/>
</dbReference>
<evidence type="ECO:0000256" key="4">
    <source>
        <dbReference type="ARBA" id="ARBA00022679"/>
    </source>
</evidence>
<sequence length="474" mass="50860">MRRDAPALPETIDAGQSPPLGPTSRLSSWIDAALTRAGFRGAFGRDLLLGVFVALVSIALLYSFVVFARVEETPFAPTSVSTLVALTIVQSLALCLRRRAPLLCLAIVVAAQIGMTLLLPADASAQGPAPFIAAYTCGTLLPLKRLVRALVTITVLFGVCGAVFALPPFASLAPPALVTDPAMAGISQVVTAVLVFGVAGLIGNDVSMRRRYVHQERIRLVERERERVHGALRAERTRMARELHDIAAHHLSGMVVQAGAAEKLADRDAPELAPTIGWIRRQGKETLENLRMVVGALRDPGEYPGGGRGEAAGESDAPVPGVAVLDRLVETERELGVEVSLERSGPDLELPPVADVMFYRVAQEALANARDHAWGAPVRVELARGEREVVLRVDNDPGVEREVVLRVDNDPGVEREVVLRVDNDPGVEREERAKASRGLGLIGMRERADLVGATLETGPTETGGWSVRLVLPLR</sequence>
<feature type="transmembrane region" description="Helical" evidence="10">
    <location>
        <begin position="150"/>
        <end position="170"/>
    </location>
</feature>
<keyword evidence="10" id="KW-0472">Membrane</keyword>
<feature type="domain" description="Signal transduction histidine kinase subgroup 3 dimerisation and phosphoacceptor" evidence="12">
    <location>
        <begin position="235"/>
        <end position="300"/>
    </location>
</feature>
<evidence type="ECO:0000256" key="3">
    <source>
        <dbReference type="ARBA" id="ARBA00022553"/>
    </source>
</evidence>
<feature type="transmembrane region" description="Helical" evidence="10">
    <location>
        <begin position="127"/>
        <end position="143"/>
    </location>
</feature>
<evidence type="ECO:0000256" key="5">
    <source>
        <dbReference type="ARBA" id="ARBA00022741"/>
    </source>
</evidence>
<comment type="catalytic activity">
    <reaction evidence="1">
        <text>ATP + protein L-histidine = ADP + protein N-phospho-L-histidine.</text>
        <dbReference type="EC" id="2.7.13.3"/>
    </reaction>
</comment>
<name>A0ABV5DVR7_9ACTN</name>
<evidence type="ECO:0000256" key="6">
    <source>
        <dbReference type="ARBA" id="ARBA00022777"/>
    </source>
</evidence>
<dbReference type="Proteomes" id="UP001585053">
    <property type="component" value="Unassembled WGS sequence"/>
</dbReference>
<evidence type="ECO:0000256" key="8">
    <source>
        <dbReference type="ARBA" id="ARBA00023012"/>
    </source>
</evidence>
<accession>A0ABV5DVR7</accession>
<keyword evidence="5" id="KW-0547">Nucleotide-binding</keyword>
<dbReference type="CDD" id="cd16917">
    <property type="entry name" value="HATPase_UhpB-NarQ-NarX-like"/>
    <property type="match status" value="1"/>
</dbReference>
<dbReference type="SUPFAM" id="SSF55874">
    <property type="entry name" value="ATPase domain of HSP90 chaperone/DNA topoisomerase II/histidine kinase"/>
    <property type="match status" value="1"/>
</dbReference>
<keyword evidence="10" id="KW-1133">Transmembrane helix</keyword>
<evidence type="ECO:0000259" key="11">
    <source>
        <dbReference type="Pfam" id="PF02518"/>
    </source>
</evidence>
<feature type="region of interest" description="Disordered" evidence="9">
    <location>
        <begin position="1"/>
        <end position="23"/>
    </location>
</feature>
<feature type="transmembrane region" description="Helical" evidence="10">
    <location>
        <begin position="47"/>
        <end position="68"/>
    </location>
</feature>
<evidence type="ECO:0000313" key="13">
    <source>
        <dbReference type="EMBL" id="MFB8768639.1"/>
    </source>
</evidence>
<dbReference type="Pfam" id="PF07730">
    <property type="entry name" value="HisKA_3"/>
    <property type="match status" value="1"/>
</dbReference>
<evidence type="ECO:0000256" key="10">
    <source>
        <dbReference type="SAM" id="Phobius"/>
    </source>
</evidence>
<dbReference type="Gene3D" id="1.20.5.1930">
    <property type="match status" value="1"/>
</dbReference>
<keyword evidence="3" id="KW-0597">Phosphoprotein</keyword>
<feature type="transmembrane region" description="Helical" evidence="10">
    <location>
        <begin position="182"/>
        <end position="202"/>
    </location>
</feature>
<dbReference type="InterPro" id="IPR036890">
    <property type="entry name" value="HATPase_C_sf"/>
</dbReference>
<proteinExistence type="predicted"/>
<organism evidence="13 14">
    <name type="scientific">Nocardiopsis alba</name>
    <dbReference type="NCBI Taxonomy" id="53437"/>
    <lineage>
        <taxon>Bacteria</taxon>
        <taxon>Bacillati</taxon>
        <taxon>Actinomycetota</taxon>
        <taxon>Actinomycetes</taxon>
        <taxon>Streptosporangiales</taxon>
        <taxon>Nocardiopsidaceae</taxon>
        <taxon>Nocardiopsis</taxon>
    </lineage>
</organism>
<evidence type="ECO:0000313" key="14">
    <source>
        <dbReference type="Proteomes" id="UP001585053"/>
    </source>
</evidence>
<dbReference type="Gene3D" id="3.30.565.10">
    <property type="entry name" value="Histidine kinase-like ATPase, C-terminal domain"/>
    <property type="match status" value="1"/>
</dbReference>
<gene>
    <name evidence="13" type="ORF">VSQ78_13090</name>
</gene>
<dbReference type="InterPro" id="IPR003594">
    <property type="entry name" value="HATPase_dom"/>
</dbReference>
<dbReference type="EMBL" id="JAYMRS010000004">
    <property type="protein sequence ID" value="MFB8768639.1"/>
    <property type="molecule type" value="Genomic_DNA"/>
</dbReference>
<keyword evidence="4" id="KW-0808">Transferase</keyword>
<feature type="transmembrane region" description="Helical" evidence="10">
    <location>
        <begin position="74"/>
        <end position="95"/>
    </location>
</feature>
<keyword evidence="14" id="KW-1185">Reference proteome</keyword>
<dbReference type="InterPro" id="IPR050482">
    <property type="entry name" value="Sensor_HK_TwoCompSys"/>
</dbReference>
<feature type="domain" description="Histidine kinase/HSP90-like ATPase" evidence="11">
    <location>
        <begin position="358"/>
        <end position="473"/>
    </location>
</feature>
<comment type="caution">
    <text evidence="13">The sequence shown here is derived from an EMBL/GenBank/DDBJ whole genome shotgun (WGS) entry which is preliminary data.</text>
</comment>
<evidence type="ECO:0000259" key="12">
    <source>
        <dbReference type="Pfam" id="PF07730"/>
    </source>
</evidence>